<evidence type="ECO:0000256" key="1">
    <source>
        <dbReference type="SAM" id="MobiDB-lite"/>
    </source>
</evidence>
<organism evidence="3 4">
    <name type="scientific">Ascaris lumbricoides</name>
    <name type="common">Giant roundworm</name>
    <dbReference type="NCBI Taxonomy" id="6252"/>
    <lineage>
        <taxon>Eukaryota</taxon>
        <taxon>Metazoa</taxon>
        <taxon>Ecdysozoa</taxon>
        <taxon>Nematoda</taxon>
        <taxon>Chromadorea</taxon>
        <taxon>Rhabditida</taxon>
        <taxon>Spirurina</taxon>
        <taxon>Ascaridomorpha</taxon>
        <taxon>Ascaridoidea</taxon>
        <taxon>Ascarididae</taxon>
        <taxon>Ascaris</taxon>
    </lineage>
</organism>
<keyword evidence="2" id="KW-1133">Transmembrane helix</keyword>
<protein>
    <submittedName>
        <fullName evidence="4">7TM GPCR serpentine receptor class x (Srx) domain-containing protein</fullName>
    </submittedName>
</protein>
<sequence length="116" mass="13578">MRTHIKIPSATIGILMQTCVTCLVLGIATISYIAMQLWPLPDFMYVLSQVTWQAINGIYCSNYYFPLSQCYHLSKKQLSMTERDVWEEGRGRRRRDRKAQIIPRREQNNVAGSMYR</sequence>
<feature type="transmembrane region" description="Helical" evidence="2">
    <location>
        <begin position="12"/>
        <end position="35"/>
    </location>
</feature>
<evidence type="ECO:0000313" key="4">
    <source>
        <dbReference type="WBParaSite" id="ALUE_0002322201-mRNA-1"/>
    </source>
</evidence>
<proteinExistence type="predicted"/>
<reference evidence="4" key="1">
    <citation type="submission" date="2017-02" db="UniProtKB">
        <authorList>
            <consortium name="WormBaseParasite"/>
        </authorList>
    </citation>
    <scope>IDENTIFICATION</scope>
</reference>
<dbReference type="Pfam" id="PF10321">
    <property type="entry name" value="7TM_GPCR_Srt"/>
    <property type="match status" value="1"/>
</dbReference>
<dbReference type="WBParaSite" id="ALUE_0002322201-mRNA-1">
    <property type="protein sequence ID" value="ALUE_0002322201-mRNA-1"/>
    <property type="gene ID" value="ALUE_0002322201"/>
</dbReference>
<dbReference type="Proteomes" id="UP000036681">
    <property type="component" value="Unplaced"/>
</dbReference>
<keyword evidence="2" id="KW-0472">Membrane</keyword>
<keyword evidence="3" id="KW-1185">Reference proteome</keyword>
<evidence type="ECO:0000313" key="3">
    <source>
        <dbReference type="Proteomes" id="UP000036681"/>
    </source>
</evidence>
<feature type="region of interest" description="Disordered" evidence="1">
    <location>
        <begin position="87"/>
        <end position="116"/>
    </location>
</feature>
<evidence type="ECO:0000256" key="2">
    <source>
        <dbReference type="SAM" id="Phobius"/>
    </source>
</evidence>
<dbReference type="InterPro" id="IPR019425">
    <property type="entry name" value="7TM_GPCR_serpentine_rcpt_Srt"/>
</dbReference>
<keyword evidence="2" id="KW-0812">Transmembrane</keyword>
<dbReference type="AlphaFoldDB" id="A0A0M3IWU4"/>
<name>A0A0M3IWU4_ASCLU</name>
<accession>A0A0M3IWU4</accession>